<sequence length="393" mass="43209">MPQARLQNQPHLELRGLGESTSHDVYGSVTEPAHQSFAASVRAPARMPQARLQNQPHLELRGSVRAPARMPQARLQNQPHLELRGLGESTSPNASGSVIEPAPSRASRPRGIDYAVTHNEVPPTTRDLPSLIKQGSKLATLSRPDNIIEVLLSNYMHAFGIPIERFVPTEDNDSVAVFSTTAGDKPSNEKERSCKLMTWSQEVVVIGRAHIWNGTQRIHCKVLLEHAYKVTVDVINTGDVALPYPDGVSLFKLPPRLGVGTKLKTENLLELLALALYDEAEEVKAEAIISMPVIILCSGHGLLADMFKRVDCDFVLVYVSTLLTLSHIPFHSLNIRSPSIALSPFTARFSHPKIVDNHNLQFIATALSPQKTRSCSTAAIDWRDLTEQLSSST</sequence>
<dbReference type="AlphaFoldDB" id="A0A3S3MXD2"/>
<dbReference type="GO" id="GO:0016301">
    <property type="term" value="F:kinase activity"/>
    <property type="evidence" value="ECO:0007669"/>
    <property type="project" value="UniProtKB-KW"/>
</dbReference>
<keyword evidence="2" id="KW-0808">Transferase</keyword>
<dbReference type="EMBL" id="QPKB01000009">
    <property type="protein sequence ID" value="RWR91751.1"/>
    <property type="molecule type" value="Genomic_DNA"/>
</dbReference>
<keyword evidence="2" id="KW-0418">Kinase</keyword>
<keyword evidence="3" id="KW-1185">Reference proteome</keyword>
<proteinExistence type="predicted"/>
<dbReference type="OrthoDB" id="381190at2759"/>
<dbReference type="Proteomes" id="UP000283530">
    <property type="component" value="Unassembled WGS sequence"/>
</dbReference>
<feature type="region of interest" description="Disordered" evidence="1">
    <location>
        <begin position="83"/>
        <end position="109"/>
    </location>
</feature>
<accession>A0A3S3MXD2</accession>
<evidence type="ECO:0000313" key="3">
    <source>
        <dbReference type="Proteomes" id="UP000283530"/>
    </source>
</evidence>
<protein>
    <submittedName>
        <fullName evidence="2">Serine/threonine-protein kinase ATR isoform X1</fullName>
    </submittedName>
</protein>
<gene>
    <name evidence="2" type="ORF">CKAN_02092300</name>
</gene>
<reference evidence="2 3" key="1">
    <citation type="journal article" date="2019" name="Nat. Plants">
        <title>Stout camphor tree genome fills gaps in understanding of flowering plant genome evolution.</title>
        <authorList>
            <person name="Chaw S.M."/>
            <person name="Liu Y.C."/>
            <person name="Wu Y.W."/>
            <person name="Wang H.Y."/>
            <person name="Lin C.I."/>
            <person name="Wu C.S."/>
            <person name="Ke H.M."/>
            <person name="Chang L.Y."/>
            <person name="Hsu C.Y."/>
            <person name="Yang H.T."/>
            <person name="Sudianto E."/>
            <person name="Hsu M.H."/>
            <person name="Wu K.P."/>
            <person name="Wang L.N."/>
            <person name="Leebens-Mack J.H."/>
            <person name="Tsai I.J."/>
        </authorList>
    </citation>
    <scope>NUCLEOTIDE SEQUENCE [LARGE SCALE GENOMIC DNA]</scope>
    <source>
        <strain evidence="3">cv. Chaw 1501</strain>
        <tissue evidence="2">Young leaves</tissue>
    </source>
</reference>
<dbReference type="STRING" id="337451.A0A3S3MXD2"/>
<evidence type="ECO:0000313" key="2">
    <source>
        <dbReference type="EMBL" id="RWR91751.1"/>
    </source>
</evidence>
<organism evidence="2 3">
    <name type="scientific">Cinnamomum micranthum f. kanehirae</name>
    <dbReference type="NCBI Taxonomy" id="337451"/>
    <lineage>
        <taxon>Eukaryota</taxon>
        <taxon>Viridiplantae</taxon>
        <taxon>Streptophyta</taxon>
        <taxon>Embryophyta</taxon>
        <taxon>Tracheophyta</taxon>
        <taxon>Spermatophyta</taxon>
        <taxon>Magnoliopsida</taxon>
        <taxon>Magnoliidae</taxon>
        <taxon>Laurales</taxon>
        <taxon>Lauraceae</taxon>
        <taxon>Cinnamomum</taxon>
    </lineage>
</organism>
<feature type="region of interest" description="Disordered" evidence="1">
    <location>
        <begin position="37"/>
        <end position="57"/>
    </location>
</feature>
<evidence type="ECO:0000256" key="1">
    <source>
        <dbReference type="SAM" id="MobiDB-lite"/>
    </source>
</evidence>
<name>A0A3S3MXD2_9MAGN</name>
<comment type="caution">
    <text evidence="2">The sequence shown here is derived from an EMBL/GenBank/DDBJ whole genome shotgun (WGS) entry which is preliminary data.</text>
</comment>